<evidence type="ECO:0000256" key="11">
    <source>
        <dbReference type="ARBA" id="ARBA00022723"/>
    </source>
</evidence>
<evidence type="ECO:0000256" key="18">
    <source>
        <dbReference type="PIRSR" id="PIRSR000169-2"/>
    </source>
</evidence>
<dbReference type="GO" id="GO:0017004">
    <property type="term" value="P:cytochrome complex assembly"/>
    <property type="evidence" value="ECO:0007669"/>
    <property type="project" value="TreeGrafter"/>
</dbReference>
<feature type="transmembrane region" description="Helical" evidence="19">
    <location>
        <begin position="20"/>
        <end position="39"/>
    </location>
</feature>
<dbReference type="RefSeq" id="WP_114834588.1">
    <property type="nucleotide sequence ID" value="NZ_LR699114.1"/>
</dbReference>
<feature type="transmembrane region" description="Helical" evidence="19">
    <location>
        <begin position="59"/>
        <end position="80"/>
    </location>
</feature>
<keyword evidence="5 16" id="KW-0813">Transport</keyword>
<gene>
    <name evidence="20" type="ORF">C8D86_11357</name>
</gene>
<dbReference type="PANTHER" id="PTHR38689:SF1">
    <property type="entry name" value="SUCCINATE DEHYDROGENASE HYDROPHOBIC MEMBRANE ANCHOR SUBUNIT"/>
    <property type="match status" value="1"/>
</dbReference>
<dbReference type="InterPro" id="IPR000701">
    <property type="entry name" value="SuccDH_FuR_B_TM-su"/>
</dbReference>
<accession>A0A370GGD2</accession>
<evidence type="ECO:0000256" key="10">
    <source>
        <dbReference type="ARBA" id="ARBA00022692"/>
    </source>
</evidence>
<keyword evidence="12 16" id="KW-0249">Electron transport</keyword>
<dbReference type="GO" id="GO:0006099">
    <property type="term" value="P:tricarboxylic acid cycle"/>
    <property type="evidence" value="ECO:0007669"/>
    <property type="project" value="UniProtKB-UniRule"/>
</dbReference>
<evidence type="ECO:0000256" key="3">
    <source>
        <dbReference type="ARBA" id="ARBA00005163"/>
    </source>
</evidence>
<organism evidence="20 21">
    <name type="scientific">Aquicella lusitana</name>
    <dbReference type="NCBI Taxonomy" id="254246"/>
    <lineage>
        <taxon>Bacteria</taxon>
        <taxon>Pseudomonadati</taxon>
        <taxon>Pseudomonadota</taxon>
        <taxon>Gammaproteobacteria</taxon>
        <taxon>Legionellales</taxon>
        <taxon>Coxiellaceae</taxon>
        <taxon>Aquicella</taxon>
    </lineage>
</organism>
<sequence length="115" mass="13085">MVKSVLGVNHQGLRDWAIQRASAILMAIYSIGLVAYLLCNPGLSFAEWHTLFSHTWMKVATILFLVSILFHAWVGMWTIFTDYVHSFPLRTILHALVLLLLAACFIWGILILWSV</sequence>
<evidence type="ECO:0000256" key="1">
    <source>
        <dbReference type="ARBA" id="ARBA00004050"/>
    </source>
</evidence>
<evidence type="ECO:0000256" key="14">
    <source>
        <dbReference type="ARBA" id="ARBA00023004"/>
    </source>
</evidence>
<dbReference type="PIRSF" id="PIRSF000169">
    <property type="entry name" value="SDH_D"/>
    <property type="match status" value="1"/>
</dbReference>
<reference evidence="20 21" key="1">
    <citation type="submission" date="2018-07" db="EMBL/GenBank/DDBJ databases">
        <title>Genomic Encyclopedia of Type Strains, Phase IV (KMG-IV): sequencing the most valuable type-strain genomes for metagenomic binning, comparative biology and taxonomic classification.</title>
        <authorList>
            <person name="Goeker M."/>
        </authorList>
    </citation>
    <scope>NUCLEOTIDE SEQUENCE [LARGE SCALE GENOMIC DNA]</scope>
    <source>
        <strain evidence="20 21">DSM 16500</strain>
    </source>
</reference>
<comment type="function">
    <text evidence="1 16">Membrane-anchoring subunit of succinate dehydrogenase (SDH).</text>
</comment>
<evidence type="ECO:0000256" key="9">
    <source>
        <dbReference type="ARBA" id="ARBA00022617"/>
    </source>
</evidence>
<dbReference type="GO" id="GO:0005886">
    <property type="term" value="C:plasma membrane"/>
    <property type="evidence" value="ECO:0007669"/>
    <property type="project" value="UniProtKB-SubCell"/>
</dbReference>
<keyword evidence="7 16" id="KW-0997">Cell inner membrane</keyword>
<evidence type="ECO:0000256" key="5">
    <source>
        <dbReference type="ARBA" id="ARBA00022448"/>
    </source>
</evidence>
<evidence type="ECO:0000256" key="15">
    <source>
        <dbReference type="ARBA" id="ARBA00023136"/>
    </source>
</evidence>
<dbReference type="GO" id="GO:0046872">
    <property type="term" value="F:metal ion binding"/>
    <property type="evidence" value="ECO:0007669"/>
    <property type="project" value="UniProtKB-KW"/>
</dbReference>
<feature type="binding site" evidence="17">
    <location>
        <position position="83"/>
    </location>
    <ligand>
        <name>a ubiquinone</name>
        <dbReference type="ChEBI" id="CHEBI:16389"/>
    </ligand>
</feature>
<evidence type="ECO:0000313" key="21">
    <source>
        <dbReference type="Proteomes" id="UP000254720"/>
    </source>
</evidence>
<keyword evidence="9 18" id="KW-0349">Heme</keyword>
<evidence type="ECO:0000256" key="19">
    <source>
        <dbReference type="SAM" id="Phobius"/>
    </source>
</evidence>
<dbReference type="NCBIfam" id="TIGR02968">
    <property type="entry name" value="succ_dehyd_anc"/>
    <property type="match status" value="1"/>
</dbReference>
<keyword evidence="8 16" id="KW-0816">Tricarboxylic acid cycle</keyword>
<dbReference type="SUPFAM" id="SSF81343">
    <property type="entry name" value="Fumarate reductase respiratory complex transmembrane subunits"/>
    <property type="match status" value="1"/>
</dbReference>
<keyword evidence="10 19" id="KW-0812">Transmembrane</keyword>
<evidence type="ECO:0000256" key="17">
    <source>
        <dbReference type="PIRSR" id="PIRSR000169-1"/>
    </source>
</evidence>
<evidence type="ECO:0000313" key="20">
    <source>
        <dbReference type="EMBL" id="RDI42727.1"/>
    </source>
</evidence>
<keyword evidence="21" id="KW-1185">Reference proteome</keyword>
<dbReference type="GO" id="GO:0020037">
    <property type="term" value="F:heme binding"/>
    <property type="evidence" value="ECO:0007669"/>
    <property type="project" value="InterPro"/>
</dbReference>
<keyword evidence="6 16" id="KW-1003">Cell membrane</keyword>
<comment type="pathway">
    <text evidence="3 16">Carbohydrate metabolism; tricarboxylic acid cycle.</text>
</comment>
<dbReference type="GO" id="GO:0009055">
    <property type="term" value="F:electron transfer activity"/>
    <property type="evidence" value="ECO:0007669"/>
    <property type="project" value="TreeGrafter"/>
</dbReference>
<dbReference type="Proteomes" id="UP000254720">
    <property type="component" value="Unassembled WGS sequence"/>
</dbReference>
<evidence type="ECO:0000256" key="13">
    <source>
        <dbReference type="ARBA" id="ARBA00022989"/>
    </source>
</evidence>
<dbReference type="EMBL" id="QQAX01000013">
    <property type="protein sequence ID" value="RDI42727.1"/>
    <property type="molecule type" value="Genomic_DNA"/>
</dbReference>
<feature type="binding site" description="axial binding residue" evidence="18">
    <location>
        <position position="71"/>
    </location>
    <ligand>
        <name>heme</name>
        <dbReference type="ChEBI" id="CHEBI:30413"/>
        <note>ligand shared with second transmembrane subunit</note>
    </ligand>
    <ligandPart>
        <name>Fe</name>
        <dbReference type="ChEBI" id="CHEBI:18248"/>
    </ligandPart>
</feature>
<comment type="cofactor">
    <cofactor evidence="18">
        <name>heme</name>
        <dbReference type="ChEBI" id="CHEBI:30413"/>
    </cofactor>
    <text evidence="18">The heme is bound between the two transmembrane subunits.</text>
</comment>
<evidence type="ECO:0000256" key="6">
    <source>
        <dbReference type="ARBA" id="ARBA00022475"/>
    </source>
</evidence>
<comment type="subcellular location">
    <subcellularLocation>
        <location evidence="2 16">Cell inner membrane</location>
        <topology evidence="2 16">Multi-pass membrane protein</topology>
    </subcellularLocation>
</comment>
<evidence type="ECO:0000256" key="16">
    <source>
        <dbReference type="PIRNR" id="PIRNR000169"/>
    </source>
</evidence>
<comment type="caution">
    <text evidence="20">The sequence shown here is derived from an EMBL/GenBank/DDBJ whole genome shotgun (WGS) entry which is preliminary data.</text>
</comment>
<evidence type="ECO:0000256" key="2">
    <source>
        <dbReference type="ARBA" id="ARBA00004429"/>
    </source>
</evidence>
<dbReference type="Pfam" id="PF01127">
    <property type="entry name" value="Sdh_cyt"/>
    <property type="match status" value="1"/>
</dbReference>
<dbReference type="AlphaFoldDB" id="A0A370GGD2"/>
<keyword evidence="11 18" id="KW-0479">Metal-binding</keyword>
<evidence type="ECO:0000256" key="8">
    <source>
        <dbReference type="ARBA" id="ARBA00022532"/>
    </source>
</evidence>
<keyword evidence="15 16" id="KW-0472">Membrane</keyword>
<dbReference type="OrthoDB" id="5612767at2"/>
<dbReference type="InterPro" id="IPR034804">
    <property type="entry name" value="SQR/QFR_C/D"/>
</dbReference>
<dbReference type="Gene3D" id="1.20.1300.10">
    <property type="entry name" value="Fumarate reductase/succinate dehydrogenase, transmembrane subunit"/>
    <property type="match status" value="1"/>
</dbReference>
<keyword evidence="14 18" id="KW-0408">Iron</keyword>
<evidence type="ECO:0000256" key="4">
    <source>
        <dbReference type="ARBA" id="ARBA00019425"/>
    </source>
</evidence>
<evidence type="ECO:0000256" key="12">
    <source>
        <dbReference type="ARBA" id="ARBA00022982"/>
    </source>
</evidence>
<proteinExistence type="predicted"/>
<dbReference type="InterPro" id="IPR014312">
    <property type="entry name" value="Succ_DH_anchor"/>
</dbReference>
<evidence type="ECO:0000256" key="7">
    <source>
        <dbReference type="ARBA" id="ARBA00022519"/>
    </source>
</evidence>
<keyword evidence="13 19" id="KW-1133">Transmembrane helix</keyword>
<name>A0A370GGD2_9COXI</name>
<dbReference type="UniPathway" id="UPA00223"/>
<feature type="transmembrane region" description="Helical" evidence="19">
    <location>
        <begin position="92"/>
        <end position="113"/>
    </location>
</feature>
<dbReference type="CDD" id="cd03494">
    <property type="entry name" value="SQR_TypeC_SdhD"/>
    <property type="match status" value="1"/>
</dbReference>
<protein>
    <recommendedName>
        <fullName evidence="4 16">Succinate dehydrogenase hydrophobic membrane anchor subunit</fullName>
    </recommendedName>
</protein>
<dbReference type="PANTHER" id="PTHR38689">
    <property type="entry name" value="SUCCINATE DEHYDROGENASE HYDROPHOBIC MEMBRANE ANCHOR SUBUNIT"/>
    <property type="match status" value="1"/>
</dbReference>